<evidence type="ECO:0000256" key="6">
    <source>
        <dbReference type="SAM" id="Coils"/>
    </source>
</evidence>
<name>A0AAV2CE71_9ROSI</name>
<dbReference type="EMBL" id="OZ034813">
    <property type="protein sequence ID" value="CAL1354173.1"/>
    <property type="molecule type" value="Genomic_DNA"/>
</dbReference>
<gene>
    <name evidence="9" type="ORF">LTRI10_LOCUS2012</name>
</gene>
<dbReference type="FunFam" id="2.20.25.80:FF:000002">
    <property type="entry name" value="probable WRKY transcription factor 31"/>
    <property type="match status" value="1"/>
</dbReference>
<evidence type="ECO:0000313" key="9">
    <source>
        <dbReference type="EMBL" id="CAL1354173.1"/>
    </source>
</evidence>
<feature type="region of interest" description="Disordered" evidence="7">
    <location>
        <begin position="214"/>
        <end position="326"/>
    </location>
</feature>
<evidence type="ECO:0000256" key="1">
    <source>
        <dbReference type="ARBA" id="ARBA00004123"/>
    </source>
</evidence>
<evidence type="ECO:0000256" key="4">
    <source>
        <dbReference type="ARBA" id="ARBA00023163"/>
    </source>
</evidence>
<dbReference type="InterPro" id="IPR036576">
    <property type="entry name" value="WRKY_dom_sf"/>
</dbReference>
<evidence type="ECO:0000313" key="10">
    <source>
        <dbReference type="Proteomes" id="UP001497516"/>
    </source>
</evidence>
<evidence type="ECO:0000256" key="2">
    <source>
        <dbReference type="ARBA" id="ARBA00023015"/>
    </source>
</evidence>
<dbReference type="InterPro" id="IPR044810">
    <property type="entry name" value="WRKY_plant"/>
</dbReference>
<accession>A0AAV2CE71</accession>
<keyword evidence="4" id="KW-0804">Transcription</keyword>
<sequence>MSRIIIDPTSAVASTDADHDNPPNNLRQYCSSLPILSPFSNEQDEKGDNDEQPDGQNDDQEDNDPVRQQVFSPAGSGCMKRGTVINEVDFFSNDLLFSKREEATAPIGSSSGAAMDDGIINNMILMLQDDQISTDGHASPLVNTGLNLSTGSDKSSALIDDGDTEDHRNRNKLAILQAEMERVTAENQQLKAMLNQVNSNYQTLQMQLLTLMQQQQNHKHGHPKPNTDLEMKNNNKKKKKNGLGVADDRSQSTSDEERSADCSIFTPPGNNIVESMDRKSSSSSPKGSNSTPTNNNVIMTRSSTARENHNHNGQDHNGNATSTGQENGNIQQQQVFEQGGWAANKIPKFDNSSQSSADAEERRAETLSMIKKARVSVRARSEATMMNDGCQWRKYGQKMAKGNPCPRAYYRCTMASGCPVRKQVQRCAEEQSILITTYEGHHNHPLPPAAMTMASTTSAAASMLLSGSMPSADGLPNTNLLAKTLQLTTAPPTSMATLSASAPFPTVTLDLTDHPSAATSPLQRHQSATGNTFPVAAAAQHLFSLLPDGSSNNNSNGTASGPPSSSDIVSAATAAITADPNFTAALLAAVTSFIGNGHLDNTT</sequence>
<reference evidence="9 10" key="1">
    <citation type="submission" date="2024-04" db="EMBL/GenBank/DDBJ databases">
        <authorList>
            <person name="Fracassetti M."/>
        </authorList>
    </citation>
    <scope>NUCLEOTIDE SEQUENCE [LARGE SCALE GENOMIC DNA]</scope>
</reference>
<keyword evidence="3" id="KW-0238">DNA-binding</keyword>
<dbReference type="Proteomes" id="UP001497516">
    <property type="component" value="Chromosome 1"/>
</dbReference>
<feature type="region of interest" description="Disordered" evidence="7">
    <location>
        <begin position="1"/>
        <end position="75"/>
    </location>
</feature>
<comment type="subcellular location">
    <subcellularLocation>
        <location evidence="1">Nucleus</location>
    </subcellularLocation>
</comment>
<keyword evidence="2" id="KW-0805">Transcription regulation</keyword>
<proteinExistence type="predicted"/>
<feature type="compositionally biased region" description="Low complexity" evidence="7">
    <location>
        <begin position="547"/>
        <end position="566"/>
    </location>
</feature>
<feature type="region of interest" description="Disordered" evidence="7">
    <location>
        <begin position="546"/>
        <end position="567"/>
    </location>
</feature>
<organism evidence="9 10">
    <name type="scientific">Linum trigynum</name>
    <dbReference type="NCBI Taxonomy" id="586398"/>
    <lineage>
        <taxon>Eukaryota</taxon>
        <taxon>Viridiplantae</taxon>
        <taxon>Streptophyta</taxon>
        <taxon>Embryophyta</taxon>
        <taxon>Tracheophyta</taxon>
        <taxon>Spermatophyta</taxon>
        <taxon>Magnoliopsida</taxon>
        <taxon>eudicotyledons</taxon>
        <taxon>Gunneridae</taxon>
        <taxon>Pentapetalae</taxon>
        <taxon>rosids</taxon>
        <taxon>fabids</taxon>
        <taxon>Malpighiales</taxon>
        <taxon>Linaceae</taxon>
        <taxon>Linum</taxon>
    </lineage>
</organism>
<dbReference type="PANTHER" id="PTHR31429:SF81">
    <property type="entry name" value="TRANSCRIPTION FACTOR WRKY FAMILY-RELATED"/>
    <property type="match status" value="1"/>
</dbReference>
<dbReference type="Gene3D" id="2.20.25.80">
    <property type="entry name" value="WRKY domain"/>
    <property type="match status" value="1"/>
</dbReference>
<dbReference type="GO" id="GO:0003700">
    <property type="term" value="F:DNA-binding transcription factor activity"/>
    <property type="evidence" value="ECO:0007669"/>
    <property type="project" value="InterPro"/>
</dbReference>
<feature type="compositionally biased region" description="Basic and acidic residues" evidence="7">
    <location>
        <begin position="246"/>
        <end position="260"/>
    </location>
</feature>
<feature type="domain" description="WRKY" evidence="8">
    <location>
        <begin position="381"/>
        <end position="447"/>
    </location>
</feature>
<protein>
    <recommendedName>
        <fullName evidence="8">WRKY domain-containing protein</fullName>
    </recommendedName>
</protein>
<dbReference type="GO" id="GO:0005634">
    <property type="term" value="C:nucleus"/>
    <property type="evidence" value="ECO:0007669"/>
    <property type="project" value="UniProtKB-SubCell"/>
</dbReference>
<feature type="coiled-coil region" evidence="6">
    <location>
        <begin position="173"/>
        <end position="214"/>
    </location>
</feature>
<evidence type="ECO:0000256" key="5">
    <source>
        <dbReference type="ARBA" id="ARBA00023242"/>
    </source>
</evidence>
<keyword evidence="5" id="KW-0539">Nucleus</keyword>
<dbReference type="PANTHER" id="PTHR31429">
    <property type="entry name" value="WRKY TRANSCRIPTION FACTOR 36-RELATED"/>
    <property type="match status" value="1"/>
</dbReference>
<dbReference type="SUPFAM" id="SSF118290">
    <property type="entry name" value="WRKY DNA-binding domain"/>
    <property type="match status" value="1"/>
</dbReference>
<feature type="compositionally biased region" description="Acidic residues" evidence="7">
    <location>
        <begin position="45"/>
        <end position="63"/>
    </location>
</feature>
<evidence type="ECO:0000259" key="8">
    <source>
        <dbReference type="PROSITE" id="PS50811"/>
    </source>
</evidence>
<dbReference type="InterPro" id="IPR003657">
    <property type="entry name" value="WRKY_dom"/>
</dbReference>
<keyword evidence="10" id="KW-1185">Reference proteome</keyword>
<dbReference type="Pfam" id="PF03106">
    <property type="entry name" value="WRKY"/>
    <property type="match status" value="1"/>
</dbReference>
<dbReference type="GO" id="GO:0043565">
    <property type="term" value="F:sequence-specific DNA binding"/>
    <property type="evidence" value="ECO:0007669"/>
    <property type="project" value="InterPro"/>
</dbReference>
<dbReference type="SMART" id="SM00774">
    <property type="entry name" value="WRKY"/>
    <property type="match status" value="1"/>
</dbReference>
<feature type="region of interest" description="Disordered" evidence="7">
    <location>
        <begin position="345"/>
        <end position="364"/>
    </location>
</feature>
<feature type="compositionally biased region" description="Basic and acidic residues" evidence="7">
    <location>
        <begin position="304"/>
        <end position="314"/>
    </location>
</feature>
<dbReference type="AlphaFoldDB" id="A0AAV2CE71"/>
<evidence type="ECO:0000256" key="3">
    <source>
        <dbReference type="ARBA" id="ARBA00023125"/>
    </source>
</evidence>
<evidence type="ECO:0000256" key="7">
    <source>
        <dbReference type="SAM" id="MobiDB-lite"/>
    </source>
</evidence>
<keyword evidence="6" id="KW-0175">Coiled coil</keyword>
<feature type="compositionally biased region" description="Polar residues" evidence="7">
    <location>
        <begin position="22"/>
        <end position="31"/>
    </location>
</feature>
<feature type="compositionally biased region" description="Low complexity" evidence="7">
    <location>
        <begin position="281"/>
        <end position="296"/>
    </location>
</feature>
<dbReference type="PROSITE" id="PS50811">
    <property type="entry name" value="WRKY"/>
    <property type="match status" value="1"/>
</dbReference>